<name>A0A481W4U6_9CAUD</name>
<dbReference type="EMBL" id="MK552327">
    <property type="protein sequence ID" value="QBJ02682.1"/>
    <property type="molecule type" value="Genomic_DNA"/>
</dbReference>
<sequence>MPFDIPKHAIAAFLRLAEKDDLVKNVSIWSQYMESFTTPGFIENGEWLFSAHMSLSRVSGTLDFDTMDAMAARMLLLVDLFKDGITLQTDVAERLVVKRLEDSYTLSHESIGRMRDWVYIDQGNTQTFPIDKPYAVMEAIAKRFSEPWRTN</sequence>
<organism evidence="1 2">
    <name type="scientific">Pseudomonas phage Psa21</name>
    <dbReference type="NCBI Taxonomy" id="2530023"/>
    <lineage>
        <taxon>Viruses</taxon>
        <taxon>Duplodnaviria</taxon>
        <taxon>Heunggongvirae</taxon>
        <taxon>Uroviricota</taxon>
        <taxon>Caudoviricetes</taxon>
        <taxon>Chimalliviridae</taxon>
        <taxon>Tepukevirus</taxon>
        <taxon>Tepukevirus Psa21</taxon>
    </lineage>
</organism>
<reference evidence="1 2" key="1">
    <citation type="submission" date="2019-02" db="EMBL/GenBank/DDBJ databases">
        <authorList>
            <person name="Frampton R.A."/>
            <person name="Wojtus J.K."/>
            <person name="Fineran P.C."/>
            <person name="Hendrickson H.L."/>
        </authorList>
    </citation>
    <scope>NUCLEOTIDE SEQUENCE [LARGE SCALE GENOMIC DNA]</scope>
</reference>
<evidence type="ECO:0000313" key="2">
    <source>
        <dbReference type="Proteomes" id="UP000294134"/>
    </source>
</evidence>
<keyword evidence="2" id="KW-1185">Reference proteome</keyword>
<proteinExistence type="predicted"/>
<evidence type="ECO:0000313" key="1">
    <source>
        <dbReference type="EMBL" id="QBJ02682.1"/>
    </source>
</evidence>
<gene>
    <name evidence="1" type="ORF">PSA21_155</name>
</gene>
<accession>A0A481W4U6</accession>
<dbReference type="Proteomes" id="UP000294134">
    <property type="component" value="Segment"/>
</dbReference>
<protein>
    <submittedName>
        <fullName evidence="1">Uncharacterized protein</fullName>
    </submittedName>
</protein>